<sequence length="97" mass="10910">MEKKSPHILNASSNLLGFSLIIITSLKITKISQGTYLDEFAGFASILFAFSCFFSFLAIRTKSEKREYTFESIADYLFLIALFCIVLAVIIVTLKIL</sequence>
<accession>A0A0G3LWC0</accession>
<proteinExistence type="predicted"/>
<protein>
    <submittedName>
        <fullName evidence="2">Uncharacterized protein</fullName>
    </submittedName>
</protein>
<evidence type="ECO:0000256" key="1">
    <source>
        <dbReference type="SAM" id="Phobius"/>
    </source>
</evidence>
<dbReference type="RefSeq" id="WP_053326652.1">
    <property type="nucleotide sequence ID" value="NZ_CP009928.1"/>
</dbReference>
<dbReference type="AlphaFoldDB" id="A0A0G3LWC0"/>
<dbReference type="OrthoDB" id="886692at2"/>
<feature type="transmembrane region" description="Helical" evidence="1">
    <location>
        <begin position="40"/>
        <end position="61"/>
    </location>
</feature>
<reference evidence="2 3" key="1">
    <citation type="submission" date="2014-11" db="EMBL/GenBank/DDBJ databases">
        <authorList>
            <person name="Park G.-S."/>
            <person name="Hong S.-J."/>
            <person name="Jung B.K."/>
            <person name="Khan A.R."/>
            <person name="Kwak Y."/>
            <person name="Shin J.-H."/>
        </authorList>
    </citation>
    <scope>NUCLEOTIDE SEQUENCE [LARGE SCALE GENOMIC DNA]</scope>
    <source>
        <strain evidence="2 3">DSM 27622</strain>
    </source>
</reference>
<dbReference type="EMBL" id="CP009928">
    <property type="protein sequence ID" value="AKK71261.1"/>
    <property type="molecule type" value="Genomic_DNA"/>
</dbReference>
<dbReference type="Proteomes" id="UP000035213">
    <property type="component" value="Chromosome"/>
</dbReference>
<organism evidence="2 3">
    <name type="scientific">Chryseobacterium gallinarum</name>
    <dbReference type="NCBI Taxonomy" id="1324352"/>
    <lineage>
        <taxon>Bacteria</taxon>
        <taxon>Pseudomonadati</taxon>
        <taxon>Bacteroidota</taxon>
        <taxon>Flavobacteriia</taxon>
        <taxon>Flavobacteriales</taxon>
        <taxon>Weeksellaceae</taxon>
        <taxon>Chryseobacterium group</taxon>
        <taxon>Chryseobacterium</taxon>
    </lineage>
</organism>
<dbReference type="PATRIC" id="fig|1324352.5.peg.32"/>
<name>A0A0G3LWC0_CHRGL</name>
<keyword evidence="1" id="KW-0472">Membrane</keyword>
<evidence type="ECO:0000313" key="2">
    <source>
        <dbReference type="EMBL" id="AKK71261.1"/>
    </source>
</evidence>
<feature type="transmembrane region" description="Helical" evidence="1">
    <location>
        <begin position="73"/>
        <end position="94"/>
    </location>
</feature>
<gene>
    <name evidence="2" type="ORF">OK18_00155</name>
</gene>
<feature type="transmembrane region" description="Helical" evidence="1">
    <location>
        <begin position="7"/>
        <end position="28"/>
    </location>
</feature>
<keyword evidence="1" id="KW-1133">Transmembrane helix</keyword>
<dbReference type="KEGG" id="cgn:OK18_00155"/>
<evidence type="ECO:0000313" key="3">
    <source>
        <dbReference type="Proteomes" id="UP000035213"/>
    </source>
</evidence>
<keyword evidence="1" id="KW-0812">Transmembrane</keyword>